<dbReference type="Pfam" id="PF00410">
    <property type="entry name" value="Ribosomal_S8"/>
    <property type="match status" value="1"/>
</dbReference>
<dbReference type="GO" id="GO:0019843">
    <property type="term" value="F:rRNA binding"/>
    <property type="evidence" value="ECO:0007669"/>
    <property type="project" value="InterPro"/>
</dbReference>
<dbReference type="SUPFAM" id="SSF56047">
    <property type="entry name" value="Ribosomal protein S8"/>
    <property type="match status" value="1"/>
</dbReference>
<dbReference type="NCBIfam" id="NF001109">
    <property type="entry name" value="PRK00136.1"/>
    <property type="match status" value="1"/>
</dbReference>
<dbReference type="Gene3D" id="3.90.930.12">
    <property type="entry name" value="Ribosomal protein L6, alpha-beta domain"/>
    <property type="match status" value="2"/>
</dbReference>
<dbReference type="GO" id="GO:0002181">
    <property type="term" value="P:cytoplasmic translation"/>
    <property type="evidence" value="ECO:0007669"/>
    <property type="project" value="TreeGrafter"/>
</dbReference>
<dbReference type="EMBL" id="JAPDRN010000253">
    <property type="protein sequence ID" value="KAJ9610068.1"/>
    <property type="molecule type" value="Genomic_DNA"/>
</dbReference>
<evidence type="ECO:0000259" key="7">
    <source>
        <dbReference type="Pfam" id="PF00347"/>
    </source>
</evidence>
<comment type="similarity">
    <text evidence="1 5">Belongs to the universal ribosomal protein uS8 family.</text>
</comment>
<evidence type="ECO:0000256" key="1">
    <source>
        <dbReference type="ARBA" id="ARBA00006471"/>
    </source>
</evidence>
<dbReference type="NCBIfam" id="TIGR03654">
    <property type="entry name" value="L6_bact"/>
    <property type="match status" value="1"/>
</dbReference>
<dbReference type="FunFam" id="3.30.1490.10:FF:000001">
    <property type="entry name" value="30S ribosomal protein S8"/>
    <property type="match status" value="1"/>
</dbReference>
<dbReference type="GO" id="GO:0022625">
    <property type="term" value="C:cytosolic large ribosomal subunit"/>
    <property type="evidence" value="ECO:0007669"/>
    <property type="project" value="TreeGrafter"/>
</dbReference>
<dbReference type="GO" id="GO:0003735">
    <property type="term" value="F:structural constituent of ribosome"/>
    <property type="evidence" value="ECO:0007669"/>
    <property type="project" value="InterPro"/>
</dbReference>
<dbReference type="PANTHER" id="PTHR11655:SF14">
    <property type="entry name" value="LARGE RIBOSOMAL SUBUNIT PROTEIN UL6M"/>
    <property type="match status" value="1"/>
</dbReference>
<evidence type="ECO:0000256" key="4">
    <source>
        <dbReference type="ARBA" id="ARBA00023274"/>
    </source>
</evidence>
<comment type="similarity">
    <text evidence="2 6">Belongs to the universal ribosomal protein uL6 family.</text>
</comment>
<dbReference type="FunFam" id="3.90.930.12:FF:000001">
    <property type="entry name" value="50S ribosomal protein L6"/>
    <property type="match status" value="1"/>
</dbReference>
<reference evidence="8" key="1">
    <citation type="submission" date="2022-10" db="EMBL/GenBank/DDBJ databases">
        <title>Culturing micro-colonial fungi from biological soil crusts in the Mojave desert and describing Neophaeococcomyces mojavensis, and introducing the new genera and species Taxawa tesnikishii.</title>
        <authorList>
            <person name="Kurbessoian T."/>
            <person name="Stajich J.E."/>
        </authorList>
    </citation>
    <scope>NUCLEOTIDE SEQUENCE</scope>
    <source>
        <strain evidence="8">TK_35</strain>
    </source>
</reference>
<dbReference type="SUPFAM" id="SSF56053">
    <property type="entry name" value="Ribosomal protein L6"/>
    <property type="match status" value="2"/>
</dbReference>
<protein>
    <recommendedName>
        <fullName evidence="7">Large ribosomal subunit protein uL6 alpha-beta domain-containing protein</fullName>
    </recommendedName>
</protein>
<dbReference type="InterPro" id="IPR000702">
    <property type="entry name" value="Ribosomal_uL6-like"/>
</dbReference>
<dbReference type="InterPro" id="IPR000630">
    <property type="entry name" value="Ribosomal_uS8"/>
</dbReference>
<dbReference type="AlphaFoldDB" id="A0AA38XAU4"/>
<dbReference type="PANTHER" id="PTHR11655">
    <property type="entry name" value="60S/50S RIBOSOMAL PROTEIN L6/L9"/>
    <property type="match status" value="1"/>
</dbReference>
<dbReference type="HAMAP" id="MF_01365_B">
    <property type="entry name" value="Ribosomal_uL6_B"/>
    <property type="match status" value="1"/>
</dbReference>
<dbReference type="InterPro" id="IPR002358">
    <property type="entry name" value="Ribosomal_uL6_CS"/>
</dbReference>
<keyword evidence="3 5" id="KW-0689">Ribosomal protein</keyword>
<dbReference type="InterPro" id="IPR019906">
    <property type="entry name" value="Ribosomal_uL6_bac-type"/>
</dbReference>
<dbReference type="PROSITE" id="PS00525">
    <property type="entry name" value="RIBOSOMAL_L6_1"/>
    <property type="match status" value="1"/>
</dbReference>
<dbReference type="HAMAP" id="MF_01302_B">
    <property type="entry name" value="Ribosomal_uS8_B"/>
    <property type="match status" value="1"/>
</dbReference>
<organism evidence="8">
    <name type="scientific">Knufia peltigerae</name>
    <dbReference type="NCBI Taxonomy" id="1002370"/>
    <lineage>
        <taxon>Eukaryota</taxon>
        <taxon>Fungi</taxon>
        <taxon>Dikarya</taxon>
        <taxon>Ascomycota</taxon>
        <taxon>Pezizomycotina</taxon>
        <taxon>Eurotiomycetes</taxon>
        <taxon>Chaetothyriomycetidae</taxon>
        <taxon>Chaetothyriales</taxon>
        <taxon>Trichomeriaceae</taxon>
        <taxon>Knufia</taxon>
    </lineage>
</organism>
<sequence>MTDPIADLLVRIKNAAAVGKQTVKAPSSKIKVAIAQVLKDEGYIADLRVTALENNKSELEIVLKYFEGKPVIATLKRFSRSGLRQYRGKSELPKVMNGLGISIISTSKGIMTDAQARQLGVGGEVLCFNDNVIAKGPKGTLSLAKPAGININVENGVATLSTDNVDLIPLTGTVRAILSNMVKGVSEGFERKLELVGVGYRAAMQGKDLSLSLGYSHPIVFVAPEGITITTPTQTEILVQGADKQAVGEAAAKIRAFRKPEPYKGKGVKYSDEVIIRKEAKKA</sequence>
<evidence type="ECO:0000256" key="5">
    <source>
        <dbReference type="RuleBase" id="RU003660"/>
    </source>
</evidence>
<dbReference type="InterPro" id="IPR020040">
    <property type="entry name" value="Ribosomal_uL6_a/b-dom"/>
</dbReference>
<dbReference type="Gene3D" id="3.30.1370.30">
    <property type="match status" value="1"/>
</dbReference>
<accession>A0AA38XAU4</accession>
<evidence type="ECO:0000256" key="2">
    <source>
        <dbReference type="ARBA" id="ARBA00009356"/>
    </source>
</evidence>
<name>A0AA38XAU4_9EURO</name>
<dbReference type="Pfam" id="PF00347">
    <property type="entry name" value="Ribosomal_L6"/>
    <property type="match status" value="2"/>
</dbReference>
<dbReference type="InterPro" id="IPR047863">
    <property type="entry name" value="Ribosomal_uS8_CS"/>
</dbReference>
<feature type="domain" description="Large ribosomal subunit protein uL6 alpha-beta" evidence="7">
    <location>
        <begin position="130"/>
        <end position="188"/>
    </location>
</feature>
<dbReference type="PROSITE" id="PS00053">
    <property type="entry name" value="RIBOSOMAL_S8"/>
    <property type="match status" value="1"/>
</dbReference>
<comment type="caution">
    <text evidence="8">The sequence shown here is derived from an EMBL/GenBank/DDBJ whole genome shotgun (WGS) entry which is preliminary data.</text>
</comment>
<evidence type="ECO:0000256" key="6">
    <source>
        <dbReference type="RuleBase" id="RU003869"/>
    </source>
</evidence>
<proteinExistence type="inferred from homology"/>
<dbReference type="PRINTS" id="PR00059">
    <property type="entry name" value="RIBOSOMALL6"/>
</dbReference>
<gene>
    <name evidence="8" type="ORF">H2204_015512</name>
</gene>
<dbReference type="Gene3D" id="3.30.1490.10">
    <property type="match status" value="1"/>
</dbReference>
<evidence type="ECO:0000313" key="8">
    <source>
        <dbReference type="EMBL" id="KAJ9610068.1"/>
    </source>
</evidence>
<keyword evidence="4 5" id="KW-0687">Ribonucleoprotein</keyword>
<dbReference type="InterPro" id="IPR036789">
    <property type="entry name" value="Ribosomal_uL6-like_a/b-dom_sf"/>
</dbReference>
<dbReference type="InterPro" id="IPR035987">
    <property type="entry name" value="Ribosomal_uS8_sf"/>
</dbReference>
<evidence type="ECO:0000256" key="3">
    <source>
        <dbReference type="ARBA" id="ARBA00022980"/>
    </source>
</evidence>
<feature type="domain" description="Large ribosomal subunit protein uL6 alpha-beta" evidence="7">
    <location>
        <begin position="196"/>
        <end position="270"/>
    </location>
</feature>